<keyword evidence="2" id="KW-0372">Hormone</keyword>
<evidence type="ECO:0000313" key="7">
    <source>
        <dbReference type="Proteomes" id="UP000287651"/>
    </source>
</evidence>
<dbReference type="AlphaFoldDB" id="A0A427B9B9"/>
<evidence type="ECO:0000256" key="3">
    <source>
        <dbReference type="ARBA" id="ARBA00022729"/>
    </source>
</evidence>
<keyword evidence="3 5" id="KW-0732">Signal</keyword>
<dbReference type="EMBL" id="AMZH03000181">
    <property type="protein sequence ID" value="RRT85089.1"/>
    <property type="molecule type" value="Genomic_DNA"/>
</dbReference>
<comment type="caution">
    <text evidence="6">The sequence shown here is derived from an EMBL/GenBank/DDBJ whole genome shotgun (WGS) entry which is preliminary data.</text>
</comment>
<dbReference type="InterPro" id="IPR008801">
    <property type="entry name" value="RALF"/>
</dbReference>
<accession>A0A427B9B9</accession>
<reference evidence="6 7" key="1">
    <citation type="journal article" date="2014" name="Agronomy (Basel)">
        <title>A Draft Genome Sequence for Ensete ventricosum, the Drought-Tolerant Tree Against Hunger.</title>
        <authorList>
            <person name="Harrison J."/>
            <person name="Moore K.A."/>
            <person name="Paszkiewicz K."/>
            <person name="Jones T."/>
            <person name="Grant M."/>
            <person name="Ambacheew D."/>
            <person name="Muzemil S."/>
            <person name="Studholme D.J."/>
        </authorList>
    </citation>
    <scope>NUCLEOTIDE SEQUENCE [LARGE SCALE GENOMIC DNA]</scope>
</reference>
<dbReference type="GO" id="GO:0005179">
    <property type="term" value="F:hormone activity"/>
    <property type="evidence" value="ECO:0007669"/>
    <property type="project" value="UniProtKB-KW"/>
</dbReference>
<evidence type="ECO:0000256" key="5">
    <source>
        <dbReference type="SAM" id="SignalP"/>
    </source>
</evidence>
<feature type="chain" id="PRO_5019077491" description="Rapid alkalinization factor 1" evidence="5">
    <location>
        <begin position="25"/>
        <end position="116"/>
    </location>
</feature>
<dbReference type="Pfam" id="PF05498">
    <property type="entry name" value="RALF"/>
    <property type="match status" value="1"/>
</dbReference>
<name>A0A427B9B9_ENSVE</name>
<gene>
    <name evidence="6" type="ORF">B296_00012291</name>
</gene>
<evidence type="ECO:0000313" key="6">
    <source>
        <dbReference type="EMBL" id="RRT85089.1"/>
    </source>
</evidence>
<comment type="similarity">
    <text evidence="1">Belongs to the plant rapid alkalinization factor (RALF) family.</text>
</comment>
<dbReference type="Proteomes" id="UP000287651">
    <property type="component" value="Unassembled WGS sequence"/>
</dbReference>
<evidence type="ECO:0000256" key="4">
    <source>
        <dbReference type="ARBA" id="ARBA00023157"/>
    </source>
</evidence>
<sequence length="116" mass="11941">MAKPVQSSPLLLAVLLLLSPEATAGGAGKQLPLGGRTPSLAGCRGTIAESLGDEVLDLGTVVSRRVLATSSYISYGALRTDTTPCSQPGASYYNFQSGAQSNPYSRSCSAITQCRS</sequence>
<evidence type="ECO:0008006" key="8">
    <source>
        <dbReference type="Google" id="ProtNLM"/>
    </source>
</evidence>
<protein>
    <recommendedName>
        <fullName evidence="8">Rapid alkalinization factor 1</fullName>
    </recommendedName>
</protein>
<keyword evidence="4" id="KW-1015">Disulfide bond</keyword>
<proteinExistence type="inferred from homology"/>
<dbReference type="GO" id="GO:0009506">
    <property type="term" value="C:plasmodesma"/>
    <property type="evidence" value="ECO:0007669"/>
    <property type="project" value="TreeGrafter"/>
</dbReference>
<dbReference type="PANTHER" id="PTHR33136">
    <property type="entry name" value="RAPID ALKALINIZATION FACTOR-LIKE"/>
    <property type="match status" value="1"/>
</dbReference>
<dbReference type="PANTHER" id="PTHR33136:SF13">
    <property type="entry name" value="OS10G0328900 PROTEIN"/>
    <property type="match status" value="1"/>
</dbReference>
<evidence type="ECO:0000256" key="1">
    <source>
        <dbReference type="ARBA" id="ARBA00009178"/>
    </source>
</evidence>
<evidence type="ECO:0000256" key="2">
    <source>
        <dbReference type="ARBA" id="ARBA00022702"/>
    </source>
</evidence>
<dbReference type="GO" id="GO:0019722">
    <property type="term" value="P:calcium-mediated signaling"/>
    <property type="evidence" value="ECO:0007669"/>
    <property type="project" value="TreeGrafter"/>
</dbReference>
<feature type="signal peptide" evidence="5">
    <location>
        <begin position="1"/>
        <end position="24"/>
    </location>
</feature>
<organism evidence="6 7">
    <name type="scientific">Ensete ventricosum</name>
    <name type="common">Abyssinian banana</name>
    <name type="synonym">Musa ensete</name>
    <dbReference type="NCBI Taxonomy" id="4639"/>
    <lineage>
        <taxon>Eukaryota</taxon>
        <taxon>Viridiplantae</taxon>
        <taxon>Streptophyta</taxon>
        <taxon>Embryophyta</taxon>
        <taxon>Tracheophyta</taxon>
        <taxon>Spermatophyta</taxon>
        <taxon>Magnoliopsida</taxon>
        <taxon>Liliopsida</taxon>
        <taxon>Zingiberales</taxon>
        <taxon>Musaceae</taxon>
        <taxon>Ensete</taxon>
    </lineage>
</organism>